<name>A0ABM5M4F7_BACA1</name>
<dbReference type="CDD" id="cd00211">
    <property type="entry name" value="PTS_IIA_fru"/>
    <property type="match status" value="1"/>
</dbReference>
<keyword evidence="4" id="KW-0597">Phosphoprotein</keyword>
<evidence type="ECO:0000256" key="2">
    <source>
        <dbReference type="ARBA" id="ARBA00014783"/>
    </source>
</evidence>
<dbReference type="InterPro" id="IPR016152">
    <property type="entry name" value="PTrfase/Anion_transptr"/>
</dbReference>
<evidence type="ECO:0000256" key="8">
    <source>
        <dbReference type="ARBA" id="ARBA00022777"/>
    </source>
</evidence>
<evidence type="ECO:0000256" key="9">
    <source>
        <dbReference type="ARBA" id="ARBA00029908"/>
    </source>
</evidence>
<evidence type="ECO:0000256" key="5">
    <source>
        <dbReference type="ARBA" id="ARBA00022597"/>
    </source>
</evidence>
<sequence length="144" mass="15923">MMQVLAKENIKLNQTVKSKEEAIRLAGQTLIENGYVTDDYIAKMFEREETSSTFMGNFIAIPHGTEDAKGEVLHSGISIIHIPDGVEYGEGNTAKVVFGIAGKNNEHLDILSNIAIICSEEENIERLINAKSEEELIAIFNEVN</sequence>
<proteinExistence type="predicted"/>
<keyword evidence="6" id="KW-0808">Transferase</keyword>
<evidence type="ECO:0000313" key="14">
    <source>
        <dbReference type="Proteomes" id="UP000006867"/>
    </source>
</evidence>
<dbReference type="EMBL" id="CP002207">
    <property type="protein sequence ID" value="ADP35056.1"/>
    <property type="molecule type" value="Genomic_DNA"/>
</dbReference>
<dbReference type="PROSITE" id="PS00372">
    <property type="entry name" value="PTS_EIIA_TYPE_2_HIS"/>
    <property type="match status" value="1"/>
</dbReference>
<dbReference type="SUPFAM" id="SSF55804">
    <property type="entry name" value="Phoshotransferase/anion transport protein"/>
    <property type="match status" value="1"/>
</dbReference>
<accession>A0ABM5M4F7</accession>
<dbReference type="Proteomes" id="UP000006867">
    <property type="component" value="Chromosome"/>
</dbReference>
<dbReference type="PANTHER" id="PTHR30181:SF2">
    <property type="entry name" value="PTS SYSTEM MANNITOL-SPECIFIC EIICBA COMPONENT"/>
    <property type="match status" value="1"/>
</dbReference>
<dbReference type="InterPro" id="IPR050893">
    <property type="entry name" value="Sugar_PTS"/>
</dbReference>
<evidence type="ECO:0000256" key="1">
    <source>
        <dbReference type="ARBA" id="ARBA00002434"/>
    </source>
</evidence>
<gene>
    <name evidence="13" type="ordered locus">BATR1942_20705</name>
</gene>
<evidence type="ECO:0000256" key="6">
    <source>
        <dbReference type="ARBA" id="ARBA00022679"/>
    </source>
</evidence>
<dbReference type="Gene3D" id="3.40.930.10">
    <property type="entry name" value="Mannitol-specific EII, Chain A"/>
    <property type="match status" value="1"/>
</dbReference>
<evidence type="ECO:0000256" key="10">
    <source>
        <dbReference type="ARBA" id="ARBA00030956"/>
    </source>
</evidence>
<evidence type="ECO:0000313" key="13">
    <source>
        <dbReference type="EMBL" id="ADP35056.1"/>
    </source>
</evidence>
<keyword evidence="14" id="KW-1185">Reference proteome</keyword>
<keyword evidence="3" id="KW-0813">Transport</keyword>
<dbReference type="PANTHER" id="PTHR30181">
    <property type="entry name" value="MANNITOL PERMEASE IIC COMPONENT"/>
    <property type="match status" value="1"/>
</dbReference>
<keyword evidence="7" id="KW-0598">Phosphotransferase system</keyword>
<keyword evidence="5" id="KW-0762">Sugar transport</keyword>
<feature type="domain" description="PTS EIIA type-2" evidence="12">
    <location>
        <begin position="3"/>
        <end position="143"/>
    </location>
</feature>
<evidence type="ECO:0000256" key="7">
    <source>
        <dbReference type="ARBA" id="ARBA00022683"/>
    </source>
</evidence>
<evidence type="ECO:0000256" key="11">
    <source>
        <dbReference type="ARBA" id="ARBA00030962"/>
    </source>
</evidence>
<organism evidence="13 14">
    <name type="scientific">Bacillus atrophaeus (strain 1942)</name>
    <dbReference type="NCBI Taxonomy" id="720555"/>
    <lineage>
        <taxon>Bacteria</taxon>
        <taxon>Bacillati</taxon>
        <taxon>Bacillota</taxon>
        <taxon>Bacilli</taxon>
        <taxon>Bacillales</taxon>
        <taxon>Bacillaceae</taxon>
        <taxon>Bacillus</taxon>
    </lineage>
</organism>
<comment type="function">
    <text evidence="1">The phosphoenolpyruvate-dependent sugar phosphotransferase system (sugar PTS), a major carbohydrate active transport system, catalyzes the phosphorylation of incoming sugar substrates concomitantly with their translocation across the cell membrane. The enzyme II CmtAB PTS system is involved in D-mannitol transport.</text>
</comment>
<dbReference type="InterPro" id="IPR002178">
    <property type="entry name" value="PTS_EIIA_type-2_dom"/>
</dbReference>
<reference evidence="13 14" key="1">
    <citation type="journal article" date="2011" name="Front. Microbiol.">
        <title>Genomic signatures of strain selection and enhancement in Bacillus atrophaeus var. globigii, a historical biowarfare simulant.</title>
        <authorList>
            <person name="Gibbons H.S."/>
            <person name="Broomall S.M."/>
            <person name="McNew L.A."/>
            <person name="Daligault H."/>
            <person name="Chapman C."/>
            <person name="Bruce D."/>
            <person name="Karavis M."/>
            <person name="Krepps M."/>
            <person name="McGregor P.A."/>
            <person name="Hong C."/>
            <person name="Park K.H."/>
            <person name="Akmal A."/>
            <person name="Feldman A."/>
            <person name="Lin J.S."/>
            <person name="Chang W.E."/>
            <person name="Higgs B.W."/>
            <person name="Demirev P."/>
            <person name="Lindquist J."/>
            <person name="Liem A."/>
            <person name="Fochler E."/>
            <person name="Read T.D."/>
            <person name="Tapia R."/>
            <person name="Johnson S."/>
            <person name="Bishop-Lilly K.A."/>
            <person name="Detter C."/>
            <person name="Han C."/>
            <person name="Sozhamannan S."/>
            <person name="Rosenzweig C.N."/>
            <person name="Skowronski E.W."/>
        </authorList>
    </citation>
    <scope>NUCLEOTIDE SEQUENCE [LARGE SCALE GENOMIC DNA]</scope>
    <source>
        <strain evidence="13 14">1942</strain>
    </source>
</reference>
<dbReference type="Pfam" id="PF00359">
    <property type="entry name" value="PTS_EIIA_2"/>
    <property type="match status" value="1"/>
</dbReference>
<protein>
    <recommendedName>
        <fullName evidence="2">Mannitol-specific phosphotransferase enzyme IIA component</fullName>
    </recommendedName>
    <alternativeName>
        <fullName evidence="10">EIIA</fullName>
    </alternativeName>
    <alternativeName>
        <fullName evidence="11">EIII</fullName>
    </alternativeName>
    <alternativeName>
        <fullName evidence="9">PTS system mannitol-specific EIIA component</fullName>
    </alternativeName>
</protein>
<evidence type="ECO:0000256" key="3">
    <source>
        <dbReference type="ARBA" id="ARBA00022448"/>
    </source>
</evidence>
<keyword evidence="8" id="KW-0418">Kinase</keyword>
<evidence type="ECO:0000259" key="12">
    <source>
        <dbReference type="PROSITE" id="PS51094"/>
    </source>
</evidence>
<evidence type="ECO:0000256" key="4">
    <source>
        <dbReference type="ARBA" id="ARBA00022553"/>
    </source>
</evidence>
<dbReference type="PROSITE" id="PS51094">
    <property type="entry name" value="PTS_EIIA_TYPE_2"/>
    <property type="match status" value="1"/>
</dbReference>